<proteinExistence type="predicted"/>
<dbReference type="SUPFAM" id="SSF88723">
    <property type="entry name" value="PIN domain-like"/>
    <property type="match status" value="1"/>
</dbReference>
<evidence type="ECO:0000313" key="3">
    <source>
        <dbReference type="Proteomes" id="UP000191901"/>
    </source>
</evidence>
<evidence type="ECO:0000259" key="1">
    <source>
        <dbReference type="Pfam" id="PF01850"/>
    </source>
</evidence>
<sequence>MAQSHLIIDTGPLVAIINRRDQWHEWAVNELSLIQPPLFTCEAVISEAHFLLGRVHNGREALMGLLADRLVQIPWQLSEELDSVRKLLQRYRSVPMSLADACLVRMAEQYSGSKVFTIDGDFRIYRMDRDQIIPAIIPED</sequence>
<dbReference type="InterPro" id="IPR029060">
    <property type="entry name" value="PIN-like_dom_sf"/>
</dbReference>
<dbReference type="STRING" id="1641165.XM38_09770"/>
<keyword evidence="3" id="KW-1185">Reference proteome</keyword>
<dbReference type="OrthoDB" id="425811at2"/>
<dbReference type="Proteomes" id="UP000191901">
    <property type="component" value="Chromosome"/>
</dbReference>
<dbReference type="Pfam" id="PF01850">
    <property type="entry name" value="PIN"/>
    <property type="match status" value="1"/>
</dbReference>
<dbReference type="KEGG" id="hhg:XM38_039540"/>
<dbReference type="AlphaFoldDB" id="A0A1V8NLK0"/>
<name>A0A1V8NLK0_9CYAN</name>
<dbReference type="Gene3D" id="3.40.50.1010">
    <property type="entry name" value="5'-nuclease"/>
    <property type="match status" value="1"/>
</dbReference>
<dbReference type="EMBL" id="CP021983">
    <property type="protein sequence ID" value="ASC72993.1"/>
    <property type="molecule type" value="Genomic_DNA"/>
</dbReference>
<gene>
    <name evidence="2" type="ORF">XM38_039540</name>
</gene>
<feature type="domain" description="PIN" evidence="1">
    <location>
        <begin position="7"/>
        <end position="123"/>
    </location>
</feature>
<accession>A0A1V8NLK0</accession>
<reference evidence="2 3" key="1">
    <citation type="journal article" date="2016" name="Biochim. Biophys. Acta">
        <title>Characterization of red-shifted phycobilisomes isolated from the chlorophyll f-containing cyanobacterium Halomicronema hongdechloris.</title>
        <authorList>
            <person name="Li Y."/>
            <person name="Lin Y."/>
            <person name="Garvey C.J."/>
            <person name="Birch D."/>
            <person name="Corkery R.W."/>
            <person name="Loughlin P.C."/>
            <person name="Scheer H."/>
            <person name="Willows R.D."/>
            <person name="Chen M."/>
        </authorList>
    </citation>
    <scope>NUCLEOTIDE SEQUENCE [LARGE SCALE GENOMIC DNA]</scope>
    <source>
        <strain evidence="2 3">C2206</strain>
    </source>
</reference>
<evidence type="ECO:0000313" key="2">
    <source>
        <dbReference type="EMBL" id="ASC72993.1"/>
    </source>
</evidence>
<organism evidence="2 3">
    <name type="scientific">Halomicronema hongdechloris C2206</name>
    <dbReference type="NCBI Taxonomy" id="1641165"/>
    <lineage>
        <taxon>Bacteria</taxon>
        <taxon>Bacillati</taxon>
        <taxon>Cyanobacteriota</taxon>
        <taxon>Cyanophyceae</taxon>
        <taxon>Nodosilineales</taxon>
        <taxon>Nodosilineaceae</taxon>
        <taxon>Halomicronema</taxon>
    </lineage>
</organism>
<dbReference type="InterPro" id="IPR002716">
    <property type="entry name" value="PIN_dom"/>
</dbReference>
<dbReference type="RefSeq" id="WP_080808291.1">
    <property type="nucleotide sequence ID" value="NZ_CP021983.2"/>
</dbReference>
<protein>
    <recommendedName>
        <fullName evidence="1">PIN domain-containing protein</fullName>
    </recommendedName>
</protein>